<dbReference type="GO" id="GO:0005634">
    <property type="term" value="C:nucleus"/>
    <property type="evidence" value="ECO:0007669"/>
    <property type="project" value="UniProtKB-UniRule"/>
</dbReference>
<sequence>MTRQEPKKPLNSFFHYRKAKKQEIVRNYHITKSHEISKKAAELWAKESKQVRNHFHQISLDEHNKFKEQYPDYDWQPWKRNPKCPRSPSRSPVLSTESKRLSEPLLTSPKSSPVRLSKSANFLNAFQYTPIMTPKLFYKVSSDVLEATKLDEGINFNEFMDSSVFSSPTITVDTIASCGGSPVSTCSFDPSFDFGFELFGDI</sequence>
<evidence type="ECO:0000256" key="1">
    <source>
        <dbReference type="PROSITE-ProRule" id="PRU00267"/>
    </source>
</evidence>
<organism evidence="4 6">
    <name type="scientific">Boothiomyces macroporosus</name>
    <dbReference type="NCBI Taxonomy" id="261099"/>
    <lineage>
        <taxon>Eukaryota</taxon>
        <taxon>Fungi</taxon>
        <taxon>Fungi incertae sedis</taxon>
        <taxon>Chytridiomycota</taxon>
        <taxon>Chytridiomycota incertae sedis</taxon>
        <taxon>Chytridiomycetes</taxon>
        <taxon>Rhizophydiales</taxon>
        <taxon>Terramycetaceae</taxon>
        <taxon>Boothiomyces</taxon>
    </lineage>
</organism>
<gene>
    <name evidence="4" type="ORF">HK103_002302</name>
    <name evidence="5" type="ORF">HK103_002325</name>
</gene>
<dbReference type="InterPro" id="IPR036910">
    <property type="entry name" value="HMG_box_dom_sf"/>
</dbReference>
<keyword evidence="1" id="KW-0238">DNA-binding</keyword>
<dbReference type="SUPFAM" id="SSF47095">
    <property type="entry name" value="HMG-box"/>
    <property type="match status" value="1"/>
</dbReference>
<feature type="DNA-binding region" description="HMG box" evidence="1">
    <location>
        <begin position="6"/>
        <end position="74"/>
    </location>
</feature>
<evidence type="ECO:0000313" key="4">
    <source>
        <dbReference type="EMBL" id="KAJ3259399.1"/>
    </source>
</evidence>
<feature type="domain" description="HMG box" evidence="3">
    <location>
        <begin position="6"/>
        <end position="74"/>
    </location>
</feature>
<protein>
    <recommendedName>
        <fullName evidence="3">HMG box domain-containing protein</fullName>
    </recommendedName>
</protein>
<dbReference type="InterPro" id="IPR009071">
    <property type="entry name" value="HMG_box_dom"/>
</dbReference>
<dbReference type="Proteomes" id="UP001210925">
    <property type="component" value="Unassembled WGS sequence"/>
</dbReference>
<dbReference type="PROSITE" id="PS50118">
    <property type="entry name" value="HMG_BOX_2"/>
    <property type="match status" value="1"/>
</dbReference>
<dbReference type="GO" id="GO:0003677">
    <property type="term" value="F:DNA binding"/>
    <property type="evidence" value="ECO:0007669"/>
    <property type="project" value="UniProtKB-UniRule"/>
</dbReference>
<evidence type="ECO:0000259" key="3">
    <source>
        <dbReference type="PROSITE" id="PS50118"/>
    </source>
</evidence>
<dbReference type="SMART" id="SM00398">
    <property type="entry name" value="HMG"/>
    <property type="match status" value="1"/>
</dbReference>
<feature type="region of interest" description="Disordered" evidence="2">
    <location>
        <begin position="77"/>
        <end position="112"/>
    </location>
</feature>
<dbReference type="Pfam" id="PF00505">
    <property type="entry name" value="HMG_box"/>
    <property type="match status" value="1"/>
</dbReference>
<evidence type="ECO:0000313" key="5">
    <source>
        <dbReference type="EMBL" id="KAJ3259422.1"/>
    </source>
</evidence>
<accession>A0AAD5UIZ2</accession>
<reference evidence="4" key="1">
    <citation type="submission" date="2020-05" db="EMBL/GenBank/DDBJ databases">
        <title>Phylogenomic resolution of chytrid fungi.</title>
        <authorList>
            <person name="Stajich J.E."/>
            <person name="Amses K."/>
            <person name="Simmons R."/>
            <person name="Seto K."/>
            <person name="Myers J."/>
            <person name="Bonds A."/>
            <person name="Quandt C.A."/>
            <person name="Barry K."/>
            <person name="Liu P."/>
            <person name="Grigoriev I."/>
            <person name="Longcore J.E."/>
            <person name="James T.Y."/>
        </authorList>
    </citation>
    <scope>NUCLEOTIDE SEQUENCE</scope>
    <source>
        <strain evidence="4">PLAUS21</strain>
    </source>
</reference>
<evidence type="ECO:0000313" key="6">
    <source>
        <dbReference type="Proteomes" id="UP001210925"/>
    </source>
</evidence>
<comment type="caution">
    <text evidence="4">The sequence shown here is derived from an EMBL/GenBank/DDBJ whole genome shotgun (WGS) entry which is preliminary data.</text>
</comment>
<name>A0AAD5UIZ2_9FUNG</name>
<keyword evidence="6" id="KW-1185">Reference proteome</keyword>
<proteinExistence type="predicted"/>
<keyword evidence="1" id="KW-0539">Nucleus</keyword>
<dbReference type="EMBL" id="JADGKB010000018">
    <property type="protein sequence ID" value="KAJ3259422.1"/>
    <property type="molecule type" value="Genomic_DNA"/>
</dbReference>
<dbReference type="EMBL" id="JADGKB010000018">
    <property type="protein sequence ID" value="KAJ3259399.1"/>
    <property type="molecule type" value="Genomic_DNA"/>
</dbReference>
<evidence type="ECO:0000256" key="2">
    <source>
        <dbReference type="SAM" id="MobiDB-lite"/>
    </source>
</evidence>
<dbReference type="Gene3D" id="1.10.30.10">
    <property type="entry name" value="High mobility group box domain"/>
    <property type="match status" value="1"/>
</dbReference>
<dbReference type="AlphaFoldDB" id="A0AAD5UIZ2"/>